<comment type="caution">
    <text evidence="1">The sequence shown here is derived from an EMBL/GenBank/DDBJ whole genome shotgun (WGS) entry which is preliminary data.</text>
</comment>
<organism evidence="1 2">
    <name type="scientific">Mugilogobius chulae</name>
    <name type="common">yellowstripe goby</name>
    <dbReference type="NCBI Taxonomy" id="88201"/>
    <lineage>
        <taxon>Eukaryota</taxon>
        <taxon>Metazoa</taxon>
        <taxon>Chordata</taxon>
        <taxon>Craniata</taxon>
        <taxon>Vertebrata</taxon>
        <taxon>Euteleostomi</taxon>
        <taxon>Actinopterygii</taxon>
        <taxon>Neopterygii</taxon>
        <taxon>Teleostei</taxon>
        <taxon>Neoteleostei</taxon>
        <taxon>Acanthomorphata</taxon>
        <taxon>Gobiaria</taxon>
        <taxon>Gobiiformes</taxon>
        <taxon>Gobioidei</taxon>
        <taxon>Gobiidae</taxon>
        <taxon>Gobionellinae</taxon>
        <taxon>Mugilogobius</taxon>
    </lineage>
</organism>
<gene>
    <name evidence="1" type="ORF">WMY93_027838</name>
</gene>
<name>A0AAW0MYE6_9GOBI</name>
<proteinExistence type="predicted"/>
<protein>
    <submittedName>
        <fullName evidence="1">Uncharacterized protein</fullName>
    </submittedName>
</protein>
<sequence>MPAFACCSIVCCPLRSGLCARQVEHRSQEPGDLFRRRTLVSLRVRVNESPKSHIGVFKEPHVALEPQVADPWSRPNLSVTHEFSSGTVGRTARLGAPEQVNAFLSFVVPMVAISALNGVIANQLLRMFKEAEQENRMCIIGGNPTMLSVSVEPNRAQSLRHGVVVLNPAQMEYTLSMVCYSDESLLCDSSDTMKEALKKFVEGRYALVQVDHMTVERFRSTPSCPSWFPWSPSRPERVKANQLLARMFRRRMQENRGCAIIGRKDTSMPQVVAAMSSPNRVATSRV</sequence>
<evidence type="ECO:0000313" key="1">
    <source>
        <dbReference type="EMBL" id="KAK7884715.1"/>
    </source>
</evidence>
<evidence type="ECO:0000313" key="2">
    <source>
        <dbReference type="Proteomes" id="UP001460270"/>
    </source>
</evidence>
<reference evidence="2" key="1">
    <citation type="submission" date="2024-04" db="EMBL/GenBank/DDBJ databases">
        <title>Salinicola lusitanus LLJ914,a marine bacterium isolated from the Okinawa Trough.</title>
        <authorList>
            <person name="Li J."/>
        </authorList>
    </citation>
    <scope>NUCLEOTIDE SEQUENCE [LARGE SCALE GENOMIC DNA]</scope>
</reference>
<dbReference type="EMBL" id="JBBPFD010000020">
    <property type="protein sequence ID" value="KAK7884715.1"/>
    <property type="molecule type" value="Genomic_DNA"/>
</dbReference>
<keyword evidence="2" id="KW-1185">Reference proteome</keyword>
<dbReference type="AlphaFoldDB" id="A0AAW0MYE6"/>
<accession>A0AAW0MYE6</accession>
<dbReference type="Proteomes" id="UP001460270">
    <property type="component" value="Unassembled WGS sequence"/>
</dbReference>